<keyword evidence="1" id="KW-0812">Transmembrane</keyword>
<dbReference type="NCBIfam" id="TIGR02532">
    <property type="entry name" value="IV_pilin_GFxxxE"/>
    <property type="match status" value="1"/>
</dbReference>
<evidence type="ECO:0000256" key="1">
    <source>
        <dbReference type="SAM" id="Phobius"/>
    </source>
</evidence>
<evidence type="ECO:0000313" key="2">
    <source>
        <dbReference type="EMBL" id="MDO1533431.1"/>
    </source>
</evidence>
<dbReference type="Pfam" id="PF07963">
    <property type="entry name" value="N_methyl"/>
    <property type="match status" value="1"/>
</dbReference>
<proteinExistence type="predicted"/>
<keyword evidence="1" id="KW-1133">Transmembrane helix</keyword>
<dbReference type="Proteomes" id="UP001169027">
    <property type="component" value="Unassembled WGS sequence"/>
</dbReference>
<protein>
    <submittedName>
        <fullName evidence="2">Prepilin-type N-terminal cleavage/methylation domain-containing protein</fullName>
    </submittedName>
</protein>
<accession>A0ABT8S3D0</accession>
<dbReference type="Gene3D" id="3.30.700.10">
    <property type="entry name" value="Glycoprotein, Type 4 Pilin"/>
    <property type="match status" value="1"/>
</dbReference>
<dbReference type="InterPro" id="IPR045584">
    <property type="entry name" value="Pilin-like"/>
</dbReference>
<comment type="caution">
    <text evidence="2">The sequence shown here is derived from an EMBL/GenBank/DDBJ whole genome shotgun (WGS) entry which is preliminary data.</text>
</comment>
<name>A0ABT8S3D0_9BURK</name>
<feature type="transmembrane region" description="Helical" evidence="1">
    <location>
        <begin position="12"/>
        <end position="36"/>
    </location>
</feature>
<evidence type="ECO:0000313" key="3">
    <source>
        <dbReference type="Proteomes" id="UP001169027"/>
    </source>
</evidence>
<dbReference type="SUPFAM" id="SSF54523">
    <property type="entry name" value="Pili subunits"/>
    <property type="match status" value="1"/>
</dbReference>
<dbReference type="EMBL" id="JAUKVY010000009">
    <property type="protein sequence ID" value="MDO1533431.1"/>
    <property type="molecule type" value="Genomic_DNA"/>
</dbReference>
<reference evidence="2" key="1">
    <citation type="submission" date="2023-06" db="EMBL/GenBank/DDBJ databases">
        <authorList>
            <person name="Jiang Y."/>
            <person name="Liu Q."/>
        </authorList>
    </citation>
    <scope>NUCLEOTIDE SEQUENCE</scope>
    <source>
        <strain evidence="2">CGMCC 1.12090</strain>
    </source>
</reference>
<keyword evidence="3" id="KW-1185">Reference proteome</keyword>
<dbReference type="PROSITE" id="PS00409">
    <property type="entry name" value="PROKAR_NTER_METHYL"/>
    <property type="match status" value="1"/>
</dbReference>
<organism evidence="2 3">
    <name type="scientific">Variovorax ginsengisoli</name>
    <dbReference type="NCBI Taxonomy" id="363844"/>
    <lineage>
        <taxon>Bacteria</taxon>
        <taxon>Pseudomonadati</taxon>
        <taxon>Pseudomonadota</taxon>
        <taxon>Betaproteobacteria</taxon>
        <taxon>Burkholderiales</taxon>
        <taxon>Comamonadaceae</taxon>
        <taxon>Variovorax</taxon>
    </lineage>
</organism>
<keyword evidence="1" id="KW-0472">Membrane</keyword>
<gene>
    <name evidence="2" type="ORF">Q2T77_14130</name>
</gene>
<sequence length="206" mass="22034">MLRPRSAPRAAGFTLIEMLVTMVVMAILMGLAMPIMSTWLRNSRLRAASDSLQDGIRLAQAEALRRSHQVVFSLTDDKPTDTTYTAKTNGKNWAAKTVKRVSTTEVSEFVEAGIVAELESSITITGPKSICFNSIGRLVANDDPGTNAGLCTLPTNTPPLQSYDISYADAVAGVDRPLRVTVALGGQVRLCDPAKSLSSDHPDGCP</sequence>
<dbReference type="RefSeq" id="WP_301810014.1">
    <property type="nucleotide sequence ID" value="NZ_JAUJZH010000009.1"/>
</dbReference>
<dbReference type="InterPro" id="IPR012902">
    <property type="entry name" value="N_methyl_site"/>
</dbReference>